<organism evidence="22 23">
    <name type="scientific">Lysobacter panacisoli</name>
    <dbReference type="NCBI Taxonomy" id="1255263"/>
    <lineage>
        <taxon>Bacteria</taxon>
        <taxon>Pseudomonadati</taxon>
        <taxon>Pseudomonadota</taxon>
        <taxon>Gammaproteobacteria</taxon>
        <taxon>Lysobacterales</taxon>
        <taxon>Lysobacteraceae</taxon>
        <taxon>Lysobacter</taxon>
    </lineage>
</organism>
<keyword evidence="12 19" id="KW-0375">Hydrogen ion transport</keyword>
<feature type="domain" description="Cytochrome c" evidence="21">
    <location>
        <begin position="218"/>
        <end position="299"/>
    </location>
</feature>
<evidence type="ECO:0000313" key="23">
    <source>
        <dbReference type="Proteomes" id="UP001501083"/>
    </source>
</evidence>
<evidence type="ECO:0000256" key="13">
    <source>
        <dbReference type="ARBA" id="ARBA00022982"/>
    </source>
</evidence>
<evidence type="ECO:0000256" key="6">
    <source>
        <dbReference type="ARBA" id="ARBA00022519"/>
    </source>
</evidence>
<keyword evidence="13 19" id="KW-0249">Electron transport</keyword>
<evidence type="ECO:0000256" key="14">
    <source>
        <dbReference type="ARBA" id="ARBA00022989"/>
    </source>
</evidence>
<comment type="subunit">
    <text evidence="19">Component of the cbb3-type cytochrome c oxidase.</text>
</comment>
<dbReference type="SUPFAM" id="SSF46626">
    <property type="entry name" value="Cytochrome c"/>
    <property type="match status" value="2"/>
</dbReference>
<dbReference type="Gene3D" id="1.10.760.10">
    <property type="entry name" value="Cytochrome c-like domain"/>
    <property type="match status" value="2"/>
</dbReference>
<keyword evidence="11" id="KW-0677">Repeat</keyword>
<dbReference type="Gene3D" id="6.10.280.130">
    <property type="match status" value="1"/>
</dbReference>
<evidence type="ECO:0000256" key="2">
    <source>
        <dbReference type="ARBA" id="ARBA00004673"/>
    </source>
</evidence>
<gene>
    <name evidence="22" type="primary">ccoP</name>
    <name evidence="22" type="ORF">GCM10025759_07430</name>
</gene>
<keyword evidence="15 19" id="KW-0560">Oxidoreductase</keyword>
<evidence type="ECO:0000256" key="8">
    <source>
        <dbReference type="ARBA" id="ARBA00022660"/>
    </source>
</evidence>
<evidence type="ECO:0000256" key="4">
    <source>
        <dbReference type="ARBA" id="ARBA00022448"/>
    </source>
</evidence>
<feature type="transmembrane region" description="Helical" evidence="20">
    <location>
        <begin position="58"/>
        <end position="76"/>
    </location>
</feature>
<dbReference type="PIRSF" id="PIRSF000006">
    <property type="entry name" value="Cbb3-Cox_fixP"/>
    <property type="match status" value="1"/>
</dbReference>
<evidence type="ECO:0000256" key="18">
    <source>
        <dbReference type="ARBA" id="ARBA00023136"/>
    </source>
</evidence>
<evidence type="ECO:0000256" key="15">
    <source>
        <dbReference type="ARBA" id="ARBA00023002"/>
    </source>
</evidence>
<dbReference type="InterPro" id="IPR050597">
    <property type="entry name" value="Cytochrome_c_Oxidase_Subunit"/>
</dbReference>
<keyword evidence="6 19" id="KW-0997">Cell inner membrane</keyword>
<keyword evidence="4 19" id="KW-0813">Transport</keyword>
<dbReference type="PROSITE" id="PS51007">
    <property type="entry name" value="CYTC"/>
    <property type="match status" value="2"/>
</dbReference>
<evidence type="ECO:0000256" key="10">
    <source>
        <dbReference type="ARBA" id="ARBA00022723"/>
    </source>
</evidence>
<dbReference type="InterPro" id="IPR004678">
    <property type="entry name" value="Cyt_c_oxidase_cbb3_su3"/>
</dbReference>
<keyword evidence="5 19" id="KW-1003">Cell membrane</keyword>
<dbReference type="Pfam" id="PF14715">
    <property type="entry name" value="FixP_N"/>
    <property type="match status" value="1"/>
</dbReference>
<evidence type="ECO:0000313" key="22">
    <source>
        <dbReference type="EMBL" id="GAA5070026.1"/>
    </source>
</evidence>
<accession>A0ABP9L307</accession>
<dbReference type="Pfam" id="PF13442">
    <property type="entry name" value="Cytochrome_CBB3"/>
    <property type="match status" value="2"/>
</dbReference>
<evidence type="ECO:0000256" key="12">
    <source>
        <dbReference type="ARBA" id="ARBA00022781"/>
    </source>
</evidence>
<comment type="subcellular location">
    <subcellularLocation>
        <location evidence="1 19">Cell inner membrane</location>
    </subcellularLocation>
</comment>
<dbReference type="InterPro" id="IPR038414">
    <property type="entry name" value="CcoP_N_sf"/>
</dbReference>
<dbReference type="InterPro" id="IPR036909">
    <property type="entry name" value="Cyt_c-like_dom_sf"/>
</dbReference>
<keyword evidence="9 20" id="KW-0812">Transmembrane</keyword>
<evidence type="ECO:0000256" key="3">
    <source>
        <dbReference type="ARBA" id="ARBA00006113"/>
    </source>
</evidence>
<keyword evidence="23" id="KW-1185">Reference proteome</keyword>
<name>A0ABP9L307_9GAMM</name>
<protein>
    <recommendedName>
        <fullName evidence="19">Cbb3-type cytochrome c oxidase subunit</fullName>
    </recommendedName>
</protein>
<evidence type="ECO:0000256" key="9">
    <source>
        <dbReference type="ARBA" id="ARBA00022692"/>
    </source>
</evidence>
<dbReference type="PANTHER" id="PTHR33751">
    <property type="entry name" value="CBB3-TYPE CYTOCHROME C OXIDASE SUBUNIT FIXP"/>
    <property type="match status" value="1"/>
</dbReference>
<keyword evidence="8 19" id="KW-0679">Respiratory chain</keyword>
<keyword evidence="18 19" id="KW-0472">Membrane</keyword>
<dbReference type="EMBL" id="BAABKY010000001">
    <property type="protein sequence ID" value="GAA5070026.1"/>
    <property type="molecule type" value="Genomic_DNA"/>
</dbReference>
<keyword evidence="7 19" id="KW-0349">Heme</keyword>
<dbReference type="InterPro" id="IPR009056">
    <property type="entry name" value="Cyt_c-like_dom"/>
</dbReference>
<keyword evidence="14 20" id="KW-1133">Transmembrane helix</keyword>
<evidence type="ECO:0000256" key="1">
    <source>
        <dbReference type="ARBA" id="ARBA00004533"/>
    </source>
</evidence>
<reference evidence="23" key="1">
    <citation type="journal article" date="2019" name="Int. J. Syst. Evol. Microbiol.">
        <title>The Global Catalogue of Microorganisms (GCM) 10K type strain sequencing project: providing services to taxonomists for standard genome sequencing and annotation.</title>
        <authorList>
            <consortium name="The Broad Institute Genomics Platform"/>
            <consortium name="The Broad Institute Genome Sequencing Center for Infectious Disease"/>
            <person name="Wu L."/>
            <person name="Ma J."/>
        </authorList>
    </citation>
    <scope>NUCLEOTIDE SEQUENCE [LARGE SCALE GENOMIC DNA]</scope>
    <source>
        <strain evidence="23">JCM 19212</strain>
    </source>
</reference>
<evidence type="ECO:0000259" key="21">
    <source>
        <dbReference type="PROSITE" id="PS51007"/>
    </source>
</evidence>
<dbReference type="RefSeq" id="WP_158982748.1">
    <property type="nucleotide sequence ID" value="NZ_BAABKY010000001.1"/>
</dbReference>
<dbReference type="InterPro" id="IPR032858">
    <property type="entry name" value="CcoP_N"/>
</dbReference>
<evidence type="ECO:0000256" key="5">
    <source>
        <dbReference type="ARBA" id="ARBA00022475"/>
    </source>
</evidence>
<sequence>MSPGWSWYVIVIVAINILGCVWLLWWTGKRRPGDPAPTDTSHIWDGDLTEYNKPMPKWWINLFYITIVFAIGYLVYYPGLGAVAGVGKWTSAGEHAADKARDDAKLEQTFAPYAGKSIDVIARDPKAVTLGRSIFNNTCATCHGSAAKGAIGYPNLTDDIWHWGGTPDRVLQTVLDGREGVMPEWGKVLTGMGGDNAVDYVVAYVRTLSDPSTMQNNYMAAQGKPLYDGVCVACHGIDGKGNQELGAPDLTDNYWLYGNTSESMRQTINSGRHGSMPAHRQILGETRARLAAAYVWSLSHPDGKPPTATR</sequence>
<evidence type="ECO:0000256" key="17">
    <source>
        <dbReference type="ARBA" id="ARBA00023065"/>
    </source>
</evidence>
<evidence type="ECO:0000256" key="16">
    <source>
        <dbReference type="ARBA" id="ARBA00023004"/>
    </source>
</evidence>
<keyword evidence="16 19" id="KW-0408">Iron</keyword>
<comment type="caution">
    <text evidence="22">The sequence shown here is derived from an EMBL/GenBank/DDBJ whole genome shotgun (WGS) entry which is preliminary data.</text>
</comment>
<keyword evidence="10 19" id="KW-0479">Metal-binding</keyword>
<evidence type="ECO:0000256" key="20">
    <source>
        <dbReference type="SAM" id="Phobius"/>
    </source>
</evidence>
<comment type="similarity">
    <text evidence="3 19">Belongs to the CcoP / FixP family.</text>
</comment>
<comment type="pathway">
    <text evidence="2 19">Energy metabolism; oxidative phosphorylation.</text>
</comment>
<feature type="transmembrane region" description="Helical" evidence="20">
    <location>
        <begin position="6"/>
        <end position="25"/>
    </location>
</feature>
<dbReference type="PANTHER" id="PTHR33751:SF1">
    <property type="entry name" value="CBB3-TYPE CYTOCHROME C OXIDASE SUBUNIT FIXP"/>
    <property type="match status" value="1"/>
</dbReference>
<dbReference type="Proteomes" id="UP001501083">
    <property type="component" value="Unassembled WGS sequence"/>
</dbReference>
<comment type="cofactor">
    <cofactor evidence="19">
        <name>heme c</name>
        <dbReference type="ChEBI" id="CHEBI:61717"/>
    </cofactor>
    <text evidence="19">Binds 2 heme C groups per subunit.</text>
</comment>
<proteinExistence type="inferred from homology"/>
<comment type="function">
    <text evidence="19">C-type cytochrome. Part of the cbb3-type cytochrome c oxidase complex.</text>
</comment>
<evidence type="ECO:0000256" key="11">
    <source>
        <dbReference type="ARBA" id="ARBA00022737"/>
    </source>
</evidence>
<evidence type="ECO:0000256" key="19">
    <source>
        <dbReference type="PIRNR" id="PIRNR000006"/>
    </source>
</evidence>
<keyword evidence="17 19" id="KW-0406">Ion transport</keyword>
<evidence type="ECO:0000256" key="7">
    <source>
        <dbReference type="ARBA" id="ARBA00022617"/>
    </source>
</evidence>
<dbReference type="NCBIfam" id="TIGR00782">
    <property type="entry name" value="ccoP"/>
    <property type="match status" value="1"/>
</dbReference>
<feature type="domain" description="Cytochrome c" evidence="21">
    <location>
        <begin position="126"/>
        <end position="209"/>
    </location>
</feature>